<proteinExistence type="predicted"/>
<dbReference type="InterPro" id="IPR009057">
    <property type="entry name" value="Homeodomain-like_sf"/>
</dbReference>
<gene>
    <name evidence="5" type="ORF">FHR99_000004</name>
</gene>
<accession>A0A7W4Z460</accession>
<dbReference type="PANTHER" id="PTHR47894:SF1">
    <property type="entry name" value="HTH-TYPE TRANSCRIPTIONAL REGULATOR VQSM"/>
    <property type="match status" value="1"/>
</dbReference>
<comment type="caution">
    <text evidence="5">The sequence shown here is derived from an EMBL/GenBank/DDBJ whole genome shotgun (WGS) entry which is preliminary data.</text>
</comment>
<evidence type="ECO:0000313" key="5">
    <source>
        <dbReference type="EMBL" id="MBB3045768.1"/>
    </source>
</evidence>
<dbReference type="InterPro" id="IPR018060">
    <property type="entry name" value="HTH_AraC"/>
</dbReference>
<dbReference type="Pfam" id="PF12625">
    <property type="entry name" value="Arabinose_bd"/>
    <property type="match status" value="1"/>
</dbReference>
<name>A0A7W4Z460_9GAMM</name>
<dbReference type="Proteomes" id="UP000537130">
    <property type="component" value="Unassembled WGS sequence"/>
</dbReference>
<dbReference type="SUPFAM" id="SSF46689">
    <property type="entry name" value="Homeodomain-like"/>
    <property type="match status" value="1"/>
</dbReference>
<dbReference type="Gene3D" id="1.10.10.60">
    <property type="entry name" value="Homeodomain-like"/>
    <property type="match status" value="1"/>
</dbReference>
<evidence type="ECO:0000259" key="4">
    <source>
        <dbReference type="PROSITE" id="PS01124"/>
    </source>
</evidence>
<dbReference type="GO" id="GO:0003700">
    <property type="term" value="F:DNA-binding transcription factor activity"/>
    <property type="evidence" value="ECO:0007669"/>
    <property type="project" value="InterPro"/>
</dbReference>
<keyword evidence="2 5" id="KW-0238">DNA-binding</keyword>
<evidence type="ECO:0000256" key="3">
    <source>
        <dbReference type="ARBA" id="ARBA00023163"/>
    </source>
</evidence>
<keyword evidence="6" id="KW-1185">Reference proteome</keyword>
<dbReference type="InterPro" id="IPR032687">
    <property type="entry name" value="AraC-type_N"/>
</dbReference>
<evidence type="ECO:0000256" key="2">
    <source>
        <dbReference type="ARBA" id="ARBA00023125"/>
    </source>
</evidence>
<dbReference type="InterPro" id="IPR018062">
    <property type="entry name" value="HTH_AraC-typ_CS"/>
</dbReference>
<organism evidence="5 6">
    <name type="scientific">Litorivivens lipolytica</name>
    <dbReference type="NCBI Taxonomy" id="1524264"/>
    <lineage>
        <taxon>Bacteria</taxon>
        <taxon>Pseudomonadati</taxon>
        <taxon>Pseudomonadota</taxon>
        <taxon>Gammaproteobacteria</taxon>
        <taxon>Litorivivens</taxon>
    </lineage>
</organism>
<dbReference type="RefSeq" id="WP_281388499.1">
    <property type="nucleotide sequence ID" value="NZ_JACHWY010000001.1"/>
</dbReference>
<dbReference type="GO" id="GO:0005829">
    <property type="term" value="C:cytosol"/>
    <property type="evidence" value="ECO:0007669"/>
    <property type="project" value="TreeGrafter"/>
</dbReference>
<sequence>MDENHKKARALRPAVGLQLLCQTLDELGLDAEPACRSTGLAKRDLDTPGHLISRDDEVRFIEATLATVERPDLAFRVGTRYHFGVFGVWGLALATSRDLLQALEVAQEFIELTHSFAGLRVSTIGDSAVIGIQQDYPSGPVQGFVLERDLMVTLMIASEIAGRRLPVERVEVALPRPAHSDLLSRLLDCDVMWNSDRTAATIALEELRKPLPQANPITWSACVRQCRELIARQSGEDKFSSIVKAEITRTRFRGITAVCEQLQTSERSLRRRLSAEGTSFRELQQSLRLALAEQYLADHTLTLEQVADRLGYSEAANFCHAFRSWTGQTPSAVRKQSIIKQ</sequence>
<dbReference type="GO" id="GO:0000976">
    <property type="term" value="F:transcription cis-regulatory region binding"/>
    <property type="evidence" value="ECO:0007669"/>
    <property type="project" value="TreeGrafter"/>
</dbReference>
<keyword evidence="1" id="KW-0805">Transcription regulation</keyword>
<dbReference type="PANTHER" id="PTHR47894">
    <property type="entry name" value="HTH-TYPE TRANSCRIPTIONAL REGULATOR GADX"/>
    <property type="match status" value="1"/>
</dbReference>
<dbReference type="EMBL" id="JACHWY010000001">
    <property type="protein sequence ID" value="MBB3045768.1"/>
    <property type="molecule type" value="Genomic_DNA"/>
</dbReference>
<evidence type="ECO:0000313" key="6">
    <source>
        <dbReference type="Proteomes" id="UP000537130"/>
    </source>
</evidence>
<reference evidence="5 6" key="1">
    <citation type="submission" date="2020-08" db="EMBL/GenBank/DDBJ databases">
        <title>Genomic Encyclopedia of Type Strains, Phase III (KMG-III): the genomes of soil and plant-associated and newly described type strains.</title>
        <authorList>
            <person name="Whitman W."/>
        </authorList>
    </citation>
    <scope>NUCLEOTIDE SEQUENCE [LARGE SCALE GENOMIC DNA]</scope>
    <source>
        <strain evidence="5 6">CECT 8654</strain>
    </source>
</reference>
<keyword evidence="3" id="KW-0804">Transcription</keyword>
<protein>
    <submittedName>
        <fullName evidence="5">AraC-like DNA-binding protein</fullName>
    </submittedName>
</protein>
<dbReference type="PROSITE" id="PS01124">
    <property type="entry name" value="HTH_ARAC_FAMILY_2"/>
    <property type="match status" value="1"/>
</dbReference>
<feature type="domain" description="HTH araC/xylS-type" evidence="4">
    <location>
        <begin position="237"/>
        <end position="336"/>
    </location>
</feature>
<dbReference type="PROSITE" id="PS00041">
    <property type="entry name" value="HTH_ARAC_FAMILY_1"/>
    <property type="match status" value="1"/>
</dbReference>
<dbReference type="SMART" id="SM00342">
    <property type="entry name" value="HTH_ARAC"/>
    <property type="match status" value="1"/>
</dbReference>
<dbReference type="Pfam" id="PF12833">
    <property type="entry name" value="HTH_18"/>
    <property type="match status" value="1"/>
</dbReference>
<dbReference type="AlphaFoldDB" id="A0A7W4Z460"/>
<evidence type="ECO:0000256" key="1">
    <source>
        <dbReference type="ARBA" id="ARBA00023015"/>
    </source>
</evidence>